<feature type="coiled-coil region" evidence="2">
    <location>
        <begin position="63"/>
        <end position="97"/>
    </location>
</feature>
<feature type="compositionally biased region" description="Basic and acidic residues" evidence="3">
    <location>
        <begin position="238"/>
        <end position="253"/>
    </location>
</feature>
<evidence type="ECO:0000256" key="1">
    <source>
        <dbReference type="ARBA" id="ARBA00023054"/>
    </source>
</evidence>
<sequence length="576" mass="64507">MKLESKDCVDKLEGNTGQLAKVVTSVTFLDFQLKGFTRMAALEMQRGLKPGSCVWGGERPDLLDSFDSEMQEWEDQLQDMQRKIEELYNEVKARREASDNNAMNIKSLDITLHPVNPAFGHCEHPNDLSIPQSKDNIDPHAGFHRSRNNHNGSNNSPLNSTSNGNHYPKRCHNHEAQESTLEILSGYFQQEESRGKILGSPAKLTGHPGKHGFPKSMKASPATNRDASCVEWDDQEDTENKKNKKSILDDSQTRRVTWKDPITSNDLPPKTSSSKLVIRQRDPSPVSPWVTFQDSSQQPDRKCLLTDKKTGSPSVVRKFGAMLQENEGKTLIEDGQGTTVVSSEQPKHSSAPPSQCRFDARRAVTRVPVQKCLTDSDAPMAELGPSQEHLTSVSSRNLLSGDRDSGRAGLEQHVLYYNLIPSESRLKSGYNKVAPGPGSTKEGLHDEDLFSDYQMMERILRAARKVHAGLAVDRVKQENDNLEQLLEMMEMENNRSQRVTFTQQTETKQVKCISSSPSAATNFSRPARPANQRRPSRWVRHNQLIQNTIAPCPPSPGLKAKSFLKSYSRHTETVIM</sequence>
<name>A0A553MMW5_9TELE</name>
<dbReference type="AlphaFoldDB" id="A0A553MMW5"/>
<evidence type="ECO:0000313" key="5">
    <source>
        <dbReference type="EMBL" id="TRY54510.1"/>
    </source>
</evidence>
<proteinExistence type="predicted"/>
<organism evidence="5 6">
    <name type="scientific">Danionella cerebrum</name>
    <dbReference type="NCBI Taxonomy" id="2873325"/>
    <lineage>
        <taxon>Eukaryota</taxon>
        <taxon>Metazoa</taxon>
        <taxon>Chordata</taxon>
        <taxon>Craniata</taxon>
        <taxon>Vertebrata</taxon>
        <taxon>Euteleostomi</taxon>
        <taxon>Actinopterygii</taxon>
        <taxon>Neopterygii</taxon>
        <taxon>Teleostei</taxon>
        <taxon>Ostariophysi</taxon>
        <taxon>Cypriniformes</taxon>
        <taxon>Danionidae</taxon>
        <taxon>Danioninae</taxon>
        <taxon>Danionella</taxon>
    </lineage>
</organism>
<accession>A0A553MMW5</accession>
<gene>
    <name evidence="5" type="ORF">DNTS_009217</name>
</gene>
<feature type="domain" description="SOGA 1/2-like coiled-coil" evidence="4">
    <location>
        <begin position="43"/>
        <end position="95"/>
    </location>
</feature>
<feature type="compositionally biased region" description="Polar residues" evidence="3">
    <location>
        <begin position="514"/>
        <end position="524"/>
    </location>
</feature>
<dbReference type="PANTHER" id="PTHR15705">
    <property type="entry name" value="MCG7194, ISOFORM CRA_A"/>
    <property type="match status" value="1"/>
</dbReference>
<keyword evidence="6" id="KW-1185">Reference proteome</keyword>
<feature type="region of interest" description="Disordered" evidence="3">
    <location>
        <begin position="198"/>
        <end position="298"/>
    </location>
</feature>
<feature type="coiled-coil region" evidence="2">
    <location>
        <begin position="472"/>
        <end position="499"/>
    </location>
</feature>
<evidence type="ECO:0000256" key="3">
    <source>
        <dbReference type="SAM" id="MobiDB-lite"/>
    </source>
</evidence>
<dbReference type="OrthoDB" id="10036174at2759"/>
<dbReference type="Pfam" id="PF14818">
    <property type="entry name" value="SOGA1-2-like_CC"/>
    <property type="match status" value="1"/>
</dbReference>
<dbReference type="EMBL" id="SRMA01027344">
    <property type="protein sequence ID" value="TRY54510.1"/>
    <property type="molecule type" value="Genomic_DNA"/>
</dbReference>
<keyword evidence="1 2" id="KW-0175">Coiled coil</keyword>
<evidence type="ECO:0000256" key="2">
    <source>
        <dbReference type="SAM" id="Coils"/>
    </source>
</evidence>
<dbReference type="PANTHER" id="PTHR15705:SF1">
    <property type="entry name" value="RIKEN CDNA 9330159F19 GENE"/>
    <property type="match status" value="1"/>
</dbReference>
<reference evidence="5 6" key="1">
    <citation type="journal article" date="2019" name="Sci. Data">
        <title>Hybrid genome assembly and annotation of Danionella translucida.</title>
        <authorList>
            <person name="Kadobianskyi M."/>
            <person name="Schulze L."/>
            <person name="Schuelke M."/>
            <person name="Judkewitz B."/>
        </authorList>
    </citation>
    <scope>NUCLEOTIDE SEQUENCE [LARGE SCALE GENOMIC DNA]</scope>
    <source>
        <strain evidence="5 6">Bolton</strain>
    </source>
</reference>
<protein>
    <recommendedName>
        <fullName evidence="4">SOGA 1/2-like coiled-coil domain-containing protein</fullName>
    </recommendedName>
</protein>
<comment type="caution">
    <text evidence="5">The sequence shown here is derived from an EMBL/GenBank/DDBJ whole genome shotgun (WGS) entry which is preliminary data.</text>
</comment>
<evidence type="ECO:0000313" key="6">
    <source>
        <dbReference type="Proteomes" id="UP000316079"/>
    </source>
</evidence>
<feature type="region of interest" description="Disordered" evidence="3">
    <location>
        <begin position="125"/>
        <end position="171"/>
    </location>
</feature>
<evidence type="ECO:0000259" key="4">
    <source>
        <dbReference type="Pfam" id="PF14818"/>
    </source>
</evidence>
<dbReference type="InterPro" id="IPR027882">
    <property type="entry name" value="SOGA1/2-like_CC"/>
</dbReference>
<feature type="compositionally biased region" description="Low complexity" evidence="3">
    <location>
        <begin position="149"/>
        <end position="160"/>
    </location>
</feature>
<feature type="region of interest" description="Disordered" evidence="3">
    <location>
        <begin position="514"/>
        <end position="535"/>
    </location>
</feature>
<feature type="compositionally biased region" description="Polar residues" evidence="3">
    <location>
        <begin position="262"/>
        <end position="275"/>
    </location>
</feature>
<dbReference type="Proteomes" id="UP000316079">
    <property type="component" value="Unassembled WGS sequence"/>
</dbReference>